<organism evidence="9 10">
    <name type="scientific">Lichenifustis flavocetrariae</name>
    <dbReference type="NCBI Taxonomy" id="2949735"/>
    <lineage>
        <taxon>Bacteria</taxon>
        <taxon>Pseudomonadati</taxon>
        <taxon>Pseudomonadota</taxon>
        <taxon>Alphaproteobacteria</taxon>
        <taxon>Hyphomicrobiales</taxon>
        <taxon>Lichenihabitantaceae</taxon>
        <taxon>Lichenifustis</taxon>
    </lineage>
</organism>
<feature type="binding site" evidence="5">
    <location>
        <position position="96"/>
    </location>
    <ligand>
        <name>FAD</name>
        <dbReference type="ChEBI" id="CHEBI:57692"/>
    </ligand>
</feature>
<dbReference type="Pfam" id="PF00732">
    <property type="entry name" value="GMC_oxred_N"/>
    <property type="match status" value="1"/>
</dbReference>
<dbReference type="GO" id="GO:0050660">
    <property type="term" value="F:flavin adenine dinucleotide binding"/>
    <property type="evidence" value="ECO:0007669"/>
    <property type="project" value="InterPro"/>
</dbReference>
<dbReference type="Proteomes" id="UP001165667">
    <property type="component" value="Unassembled WGS sequence"/>
</dbReference>
<evidence type="ECO:0000256" key="4">
    <source>
        <dbReference type="ARBA" id="ARBA00022827"/>
    </source>
</evidence>
<evidence type="ECO:0000256" key="5">
    <source>
        <dbReference type="PIRSR" id="PIRSR000137-2"/>
    </source>
</evidence>
<dbReference type="EMBL" id="JAMOIM010000002">
    <property type="protein sequence ID" value="MCW6507100.1"/>
    <property type="molecule type" value="Genomic_DNA"/>
</dbReference>
<dbReference type="InterPro" id="IPR036188">
    <property type="entry name" value="FAD/NAD-bd_sf"/>
</dbReference>
<dbReference type="Gene3D" id="3.30.560.10">
    <property type="entry name" value="Glucose Oxidase, domain 3"/>
    <property type="match status" value="1"/>
</dbReference>
<comment type="cofactor">
    <cofactor evidence="1 5">
        <name>FAD</name>
        <dbReference type="ChEBI" id="CHEBI:57692"/>
    </cofactor>
</comment>
<dbReference type="GO" id="GO:0016614">
    <property type="term" value="F:oxidoreductase activity, acting on CH-OH group of donors"/>
    <property type="evidence" value="ECO:0007669"/>
    <property type="project" value="InterPro"/>
</dbReference>
<evidence type="ECO:0000259" key="7">
    <source>
        <dbReference type="PROSITE" id="PS00623"/>
    </source>
</evidence>
<evidence type="ECO:0000313" key="9">
    <source>
        <dbReference type="EMBL" id="MCW6507100.1"/>
    </source>
</evidence>
<feature type="domain" description="Glucose-methanol-choline oxidoreductase N-terminal" evidence="7">
    <location>
        <begin position="94"/>
        <end position="117"/>
    </location>
</feature>
<dbReference type="PIRSF" id="PIRSF000137">
    <property type="entry name" value="Alcohol_oxidase"/>
    <property type="match status" value="1"/>
</dbReference>
<evidence type="ECO:0000256" key="1">
    <source>
        <dbReference type="ARBA" id="ARBA00001974"/>
    </source>
</evidence>
<dbReference type="InterPro" id="IPR007867">
    <property type="entry name" value="GMC_OxRtase_C"/>
</dbReference>
<dbReference type="Pfam" id="PF05199">
    <property type="entry name" value="GMC_oxred_C"/>
    <property type="match status" value="1"/>
</dbReference>
<comment type="caution">
    <text evidence="9">The sequence shown here is derived from an EMBL/GenBank/DDBJ whole genome shotgun (WGS) entry which is preliminary data.</text>
</comment>
<dbReference type="PROSITE" id="PS51257">
    <property type="entry name" value="PROKAR_LIPOPROTEIN"/>
    <property type="match status" value="1"/>
</dbReference>
<evidence type="ECO:0000256" key="2">
    <source>
        <dbReference type="ARBA" id="ARBA00010790"/>
    </source>
</evidence>
<dbReference type="SUPFAM" id="SSF54373">
    <property type="entry name" value="FAD-linked reductases, C-terminal domain"/>
    <property type="match status" value="1"/>
</dbReference>
<evidence type="ECO:0000313" key="10">
    <source>
        <dbReference type="Proteomes" id="UP001165667"/>
    </source>
</evidence>
<dbReference type="AlphaFoldDB" id="A0AA42CLA4"/>
<feature type="domain" description="Glucose-methanol-choline oxidoreductase N-terminal" evidence="8">
    <location>
        <begin position="266"/>
        <end position="280"/>
    </location>
</feature>
<dbReference type="PROSITE" id="PS00623">
    <property type="entry name" value="GMC_OXRED_1"/>
    <property type="match status" value="1"/>
</dbReference>
<gene>
    <name evidence="9" type="ORF">M8523_03600</name>
</gene>
<sequence>MDLASRKSPGDKGDFDVPDYIIVGGGSAGCVLAARLSEDPDASVLLLEAGPRDTDPYIHMPVGFFKMTSGKLVWRYDTVPGRHINDRSMVYAQGRVLGGGSSVNAQVFTRGCPEDYDDWASQEGCTGWSFRDVLPYFRRAEDNDLLAGDYHGNGGPLGITTPHPHRLTRIFVQAAQQAGLPYNPDFNGRSQAGCGIYQTTTRHGRRCSAVTGYLKPAAGRPNLTVRTDVVTTRVVIENGRAVGVEIIEEGRPKLLRADREVIVTAGAIGSPKLLMLSGIGPAAELRQHGIAVTQDLAGVGANLQDHMDVDTVYELKGPHSYDRYKKLGWKLAAGLEYKLLGTGPVTSNIVEGGAFWWADRSEATPDLQFHFLPGAGVEKGIGDVPSGNGCTLNTYFVRPRSRGSVTLKSSDPRDPPIVDINAFAEPIDLARTVEGIKLCREIMAQKAFEPFVAREHIPGAATQSRAEIEQFARDAARSAYHPVGTCRMGGGPEAVLDPQLRVRGIDGLRVCDSSVMPRLISSNTNAAAIMIGEKAADLIRGNRIGQQAETLQMA</sequence>
<reference evidence="9" key="1">
    <citation type="submission" date="2022-05" db="EMBL/GenBank/DDBJ databases">
        <authorList>
            <person name="Pankratov T."/>
        </authorList>
    </citation>
    <scope>NUCLEOTIDE SEQUENCE</scope>
    <source>
        <strain evidence="9">BP6-180914</strain>
    </source>
</reference>
<protein>
    <submittedName>
        <fullName evidence="9">GMC family oxidoreductase N-terminal domain-containing protein</fullName>
    </submittedName>
</protein>
<accession>A0AA42CLA4</accession>
<feature type="binding site" evidence="5">
    <location>
        <begin position="104"/>
        <end position="107"/>
    </location>
    <ligand>
        <name>FAD</name>
        <dbReference type="ChEBI" id="CHEBI:57692"/>
    </ligand>
</feature>
<keyword evidence="3 6" id="KW-0285">Flavoprotein</keyword>
<keyword evidence="4 5" id="KW-0274">FAD</keyword>
<proteinExistence type="inferred from homology"/>
<dbReference type="PANTHER" id="PTHR11552:SF147">
    <property type="entry name" value="CHOLINE DEHYDROGENASE, MITOCHONDRIAL"/>
    <property type="match status" value="1"/>
</dbReference>
<dbReference type="InterPro" id="IPR000172">
    <property type="entry name" value="GMC_OxRdtase_N"/>
</dbReference>
<evidence type="ECO:0000259" key="8">
    <source>
        <dbReference type="PROSITE" id="PS00624"/>
    </source>
</evidence>
<name>A0AA42CLA4_9HYPH</name>
<dbReference type="InterPro" id="IPR012132">
    <property type="entry name" value="GMC_OxRdtase"/>
</dbReference>
<dbReference type="Gene3D" id="3.50.50.60">
    <property type="entry name" value="FAD/NAD(P)-binding domain"/>
    <property type="match status" value="1"/>
</dbReference>
<dbReference type="PROSITE" id="PS00624">
    <property type="entry name" value="GMC_OXRED_2"/>
    <property type="match status" value="1"/>
</dbReference>
<dbReference type="PANTHER" id="PTHR11552">
    <property type="entry name" value="GLUCOSE-METHANOL-CHOLINE GMC OXIDOREDUCTASE"/>
    <property type="match status" value="1"/>
</dbReference>
<keyword evidence="10" id="KW-1185">Reference proteome</keyword>
<evidence type="ECO:0000256" key="3">
    <source>
        <dbReference type="ARBA" id="ARBA00022630"/>
    </source>
</evidence>
<evidence type="ECO:0000256" key="6">
    <source>
        <dbReference type="RuleBase" id="RU003968"/>
    </source>
</evidence>
<comment type="similarity">
    <text evidence="2 6">Belongs to the GMC oxidoreductase family.</text>
</comment>
<dbReference type="SUPFAM" id="SSF51905">
    <property type="entry name" value="FAD/NAD(P)-binding domain"/>
    <property type="match status" value="1"/>
</dbReference>